<evidence type="ECO:0000313" key="3">
    <source>
        <dbReference type="Proteomes" id="UP000184997"/>
    </source>
</evidence>
<evidence type="ECO:0000313" key="2">
    <source>
        <dbReference type="EMBL" id="SBV88584.1"/>
    </source>
</evidence>
<protein>
    <submittedName>
        <fullName evidence="2">Oar protein</fullName>
    </submittedName>
</protein>
<dbReference type="Pfam" id="PF13620">
    <property type="entry name" value="CarboxypepD_reg"/>
    <property type="match status" value="1"/>
</dbReference>
<dbReference type="EMBL" id="FLUK01000199">
    <property type="protein sequence ID" value="SBV88584.1"/>
    <property type="molecule type" value="Genomic_DNA"/>
</dbReference>
<reference evidence="3" key="1">
    <citation type="submission" date="2016-07" db="EMBL/GenBank/DDBJ databases">
        <authorList>
            <person name="Florea S."/>
            <person name="Webb J.S."/>
            <person name="Jaromczyk J."/>
            <person name="Schardl C.L."/>
        </authorList>
    </citation>
    <scope>NUCLEOTIDE SEQUENCE [LARGE SCALE GENOMIC DNA]</scope>
</reference>
<sequence length="184" mass="19332">MSNRPDRKAFKRTALAMILTVSLAQGAVHAQSTTGSIFGSAPASGTSILIQSDTGFSHTVPIDSNGRYSLGSLPIGNYSVILRRGEETIDTRKNIQLRVGSATEVSFATANATTLEALTVTAANVPKIDVTGTSSRSVITSEQLDTLPLGRSAEASHYSRRARLQVAARSPMARARSFPSAAPA</sequence>
<dbReference type="GO" id="GO:0030246">
    <property type="term" value="F:carbohydrate binding"/>
    <property type="evidence" value="ECO:0007669"/>
    <property type="project" value="InterPro"/>
</dbReference>
<dbReference type="SUPFAM" id="SSF49452">
    <property type="entry name" value="Starch-binding domain-like"/>
    <property type="match status" value="1"/>
</dbReference>
<dbReference type="AlphaFoldDB" id="A0A1M4INH1"/>
<evidence type="ECO:0000256" key="1">
    <source>
        <dbReference type="SAM" id="SignalP"/>
    </source>
</evidence>
<proteinExistence type="predicted"/>
<gene>
    <name evidence="2" type="ORF">XTGNCPPB3709_2529</name>
</gene>
<accession>A0A1M4INH1</accession>
<dbReference type="InterPro" id="IPR013784">
    <property type="entry name" value="Carb-bd-like_fold"/>
</dbReference>
<name>A0A1M4INH1_9XANT</name>
<feature type="chain" id="PRO_5013109946" evidence="1">
    <location>
        <begin position="31"/>
        <end position="184"/>
    </location>
</feature>
<dbReference type="Proteomes" id="UP000184997">
    <property type="component" value="Unassembled WGS sequence"/>
</dbReference>
<feature type="signal peptide" evidence="1">
    <location>
        <begin position="1"/>
        <end position="30"/>
    </location>
</feature>
<organism evidence="2 3">
    <name type="scientific">Xanthomonas graminis pv. graminis</name>
    <dbReference type="NCBI Taxonomy" id="134874"/>
    <lineage>
        <taxon>Bacteria</taxon>
        <taxon>Pseudomonadati</taxon>
        <taxon>Pseudomonadota</taxon>
        <taxon>Gammaproteobacteria</taxon>
        <taxon>Lysobacterales</taxon>
        <taxon>Lysobacteraceae</taxon>
        <taxon>Xanthomonas</taxon>
        <taxon>Xanthomonas translucens group</taxon>
        <taxon>Xanthomonas graminis</taxon>
    </lineage>
</organism>
<keyword evidence="1" id="KW-0732">Signal</keyword>